<proteinExistence type="predicted"/>
<evidence type="ECO:0000313" key="2">
    <source>
        <dbReference type="EMBL" id="CAK0808344.1"/>
    </source>
</evidence>
<sequence>MGASLGAGCFSPNSGESKANGANGAGRNSITCVPFATTGSTRVVDMRCARSVWGSPIWTEAPMSMVYVELLQPLRQSRVLARMTSSCAPPLPPCWRLGLSYVIRWAIWRRSLRPWSCSPQPSSTRRRLAKVVEDSARQVRLACQGAEQKRTKSQNIREQLDDACGVLLEAGEAQTIAQQVQRDADQAMQAFSPEVWKVAKAAEAREAEAERQREQRAAPPAAAPAGARAMAQPAARAPGGGGVAGGGAAAMAVDMPDFGAMSAEELAAWAREHSMPAALWEAFVAMRATL</sequence>
<protein>
    <submittedName>
        <fullName evidence="2">Uncharacterized protein</fullName>
    </submittedName>
</protein>
<feature type="region of interest" description="Disordered" evidence="1">
    <location>
        <begin position="202"/>
        <end position="246"/>
    </location>
</feature>
<gene>
    <name evidence="2" type="ORF">PCOR1329_LOCUS13976</name>
</gene>
<evidence type="ECO:0000313" key="3">
    <source>
        <dbReference type="Proteomes" id="UP001189429"/>
    </source>
</evidence>
<keyword evidence="3" id="KW-1185">Reference proteome</keyword>
<dbReference type="Proteomes" id="UP001189429">
    <property type="component" value="Unassembled WGS sequence"/>
</dbReference>
<reference evidence="2" key="1">
    <citation type="submission" date="2023-10" db="EMBL/GenBank/DDBJ databases">
        <authorList>
            <person name="Chen Y."/>
            <person name="Shah S."/>
            <person name="Dougan E. K."/>
            <person name="Thang M."/>
            <person name="Chan C."/>
        </authorList>
    </citation>
    <scope>NUCLEOTIDE SEQUENCE [LARGE SCALE GENOMIC DNA]</scope>
</reference>
<feature type="compositionally biased region" description="Basic and acidic residues" evidence="1">
    <location>
        <begin position="202"/>
        <end position="216"/>
    </location>
</feature>
<feature type="compositionally biased region" description="Low complexity" evidence="1">
    <location>
        <begin position="217"/>
        <end position="237"/>
    </location>
</feature>
<name>A0ABN9QTB1_9DINO</name>
<dbReference type="EMBL" id="CAUYUJ010004148">
    <property type="protein sequence ID" value="CAK0808344.1"/>
    <property type="molecule type" value="Genomic_DNA"/>
</dbReference>
<evidence type="ECO:0000256" key="1">
    <source>
        <dbReference type="SAM" id="MobiDB-lite"/>
    </source>
</evidence>
<organism evidence="2 3">
    <name type="scientific">Prorocentrum cordatum</name>
    <dbReference type="NCBI Taxonomy" id="2364126"/>
    <lineage>
        <taxon>Eukaryota</taxon>
        <taxon>Sar</taxon>
        <taxon>Alveolata</taxon>
        <taxon>Dinophyceae</taxon>
        <taxon>Prorocentrales</taxon>
        <taxon>Prorocentraceae</taxon>
        <taxon>Prorocentrum</taxon>
    </lineage>
</organism>
<comment type="caution">
    <text evidence="2">The sequence shown here is derived from an EMBL/GenBank/DDBJ whole genome shotgun (WGS) entry which is preliminary data.</text>
</comment>
<accession>A0ABN9QTB1</accession>